<sequence>MATDATGPPIQTKIRQRPKPNGPAEEERGRQRLDLNVKLFSSAAIYGAIEVNLSPILLEVHLGPTGYIPRELPVPFPNRTKNPGSIVLPSLFLENNALSVALRRYSYSSQMWNVMGGDKQLEQLGQSRFMHHGVGIECLLVGMDSSDSKAVFKYMVQHPASDYLDILCLEESNDFFMRDRPDTYFEIKDLARLDPFADPEGLRIYSQGLKFPFTSDRPVTEIFFCI</sequence>
<accession>A0A2J6QXP8</accession>
<keyword evidence="3" id="KW-1185">Reference proteome</keyword>
<feature type="region of interest" description="Disordered" evidence="1">
    <location>
        <begin position="1"/>
        <end position="29"/>
    </location>
</feature>
<protein>
    <submittedName>
        <fullName evidence="2">Uncharacterized protein</fullName>
    </submittedName>
</protein>
<evidence type="ECO:0000313" key="3">
    <source>
        <dbReference type="Proteomes" id="UP000235786"/>
    </source>
</evidence>
<dbReference type="AlphaFoldDB" id="A0A2J6QXP8"/>
<proteinExistence type="predicted"/>
<name>A0A2J6QXP8_HYAVF</name>
<reference evidence="2 3" key="1">
    <citation type="submission" date="2016-04" db="EMBL/GenBank/DDBJ databases">
        <title>A degradative enzymes factory behind the ericoid mycorrhizal symbiosis.</title>
        <authorList>
            <consortium name="DOE Joint Genome Institute"/>
            <person name="Martino E."/>
            <person name="Morin E."/>
            <person name="Grelet G."/>
            <person name="Kuo A."/>
            <person name="Kohler A."/>
            <person name="Daghino S."/>
            <person name="Barry K."/>
            <person name="Choi C."/>
            <person name="Cichocki N."/>
            <person name="Clum A."/>
            <person name="Copeland A."/>
            <person name="Hainaut M."/>
            <person name="Haridas S."/>
            <person name="Labutti K."/>
            <person name="Lindquist E."/>
            <person name="Lipzen A."/>
            <person name="Khouja H.-R."/>
            <person name="Murat C."/>
            <person name="Ohm R."/>
            <person name="Olson A."/>
            <person name="Spatafora J."/>
            <person name="Veneault-Fourrey C."/>
            <person name="Henrissat B."/>
            <person name="Grigoriev I."/>
            <person name="Martin F."/>
            <person name="Perotto S."/>
        </authorList>
    </citation>
    <scope>NUCLEOTIDE SEQUENCE [LARGE SCALE GENOMIC DNA]</scope>
    <source>
        <strain evidence="2 3">F</strain>
    </source>
</reference>
<evidence type="ECO:0000256" key="1">
    <source>
        <dbReference type="SAM" id="MobiDB-lite"/>
    </source>
</evidence>
<organism evidence="2 3">
    <name type="scientific">Hyaloscypha variabilis (strain UAMH 11265 / GT02V1 / F)</name>
    <name type="common">Meliniomyces variabilis</name>
    <dbReference type="NCBI Taxonomy" id="1149755"/>
    <lineage>
        <taxon>Eukaryota</taxon>
        <taxon>Fungi</taxon>
        <taxon>Dikarya</taxon>
        <taxon>Ascomycota</taxon>
        <taxon>Pezizomycotina</taxon>
        <taxon>Leotiomycetes</taxon>
        <taxon>Helotiales</taxon>
        <taxon>Hyaloscyphaceae</taxon>
        <taxon>Hyaloscypha</taxon>
        <taxon>Hyaloscypha variabilis</taxon>
    </lineage>
</organism>
<gene>
    <name evidence="2" type="ORF">L207DRAFT_196691</name>
</gene>
<evidence type="ECO:0000313" key="2">
    <source>
        <dbReference type="EMBL" id="PMD31032.1"/>
    </source>
</evidence>
<dbReference type="EMBL" id="KZ613964">
    <property type="protein sequence ID" value="PMD31032.1"/>
    <property type="molecule type" value="Genomic_DNA"/>
</dbReference>
<dbReference type="Proteomes" id="UP000235786">
    <property type="component" value="Unassembled WGS sequence"/>
</dbReference>